<accession>A0A7L5DQ08</accession>
<dbReference type="Pfam" id="PF04397">
    <property type="entry name" value="LytTR"/>
    <property type="match status" value="1"/>
</dbReference>
<evidence type="ECO:0000313" key="2">
    <source>
        <dbReference type="EMBL" id="QJD79662.1"/>
    </source>
</evidence>
<reference evidence="2 3" key="1">
    <citation type="submission" date="2020-04" db="EMBL/GenBank/DDBJ databases">
        <title>Genome sequencing of novel species.</title>
        <authorList>
            <person name="Heo J."/>
            <person name="Kim S.-J."/>
            <person name="Kim J.-S."/>
            <person name="Hong S.-B."/>
            <person name="Kwon S.-W."/>
        </authorList>
    </citation>
    <scope>NUCLEOTIDE SEQUENCE [LARGE SCALE GENOMIC DNA]</scope>
    <source>
        <strain evidence="2 3">CJU-R4</strain>
    </source>
</reference>
<gene>
    <name evidence="2" type="ORF">HH216_15460</name>
</gene>
<proteinExistence type="predicted"/>
<dbReference type="AlphaFoldDB" id="A0A7L5DQ08"/>
<feature type="domain" description="HTH LytTR-type" evidence="1">
    <location>
        <begin position="4"/>
        <end position="102"/>
    </location>
</feature>
<dbReference type="SMART" id="SM00850">
    <property type="entry name" value="LytTR"/>
    <property type="match status" value="1"/>
</dbReference>
<dbReference type="KEGG" id="srho:HH216_15460"/>
<sequence length="273" mass="30211">MSAIKYALQQPESIAYCTGANNYCWIHFRSGEKELVSKPISYLERKLTAFVRVHKTVLLNPSFVDQLVPPATRKKTGQVRIDTGEAFPVSRRRWAQVVLTLTGQETPSSPANDITVGSGQAVATVKPADVNSLGRTIVVVTEQPQTAWMLETIVGDHAFDYQCYSDTTSDSLADFLTQQPGLDHPALMLIDARTAIDKRLGILSRLKASSALCHIPIIVLVLPNRQSILQGYAHRANSVIAMPKGIPPEETLRRICRFWLEMAVMPTSQNLLD</sequence>
<dbReference type="InterPro" id="IPR007492">
    <property type="entry name" value="LytTR_DNA-bd_dom"/>
</dbReference>
<evidence type="ECO:0000259" key="1">
    <source>
        <dbReference type="SMART" id="SM00850"/>
    </source>
</evidence>
<dbReference type="GO" id="GO:0003677">
    <property type="term" value="F:DNA binding"/>
    <property type="evidence" value="ECO:0007669"/>
    <property type="project" value="InterPro"/>
</dbReference>
<evidence type="ECO:0000313" key="3">
    <source>
        <dbReference type="Proteomes" id="UP000501128"/>
    </source>
</evidence>
<dbReference type="Proteomes" id="UP000501128">
    <property type="component" value="Chromosome"/>
</dbReference>
<dbReference type="Gene3D" id="2.40.50.1020">
    <property type="entry name" value="LytTr DNA-binding domain"/>
    <property type="match status" value="1"/>
</dbReference>
<protein>
    <submittedName>
        <fullName evidence="2">LytTR family transcriptional regulator</fullName>
    </submittedName>
</protein>
<dbReference type="EMBL" id="CP051677">
    <property type="protein sequence ID" value="QJD79662.1"/>
    <property type="molecule type" value="Genomic_DNA"/>
</dbReference>
<dbReference type="RefSeq" id="WP_169551626.1">
    <property type="nucleotide sequence ID" value="NZ_CP051677.1"/>
</dbReference>
<keyword evidence="3" id="KW-1185">Reference proteome</keyword>
<name>A0A7L5DQ08_9BACT</name>
<organism evidence="2 3">
    <name type="scientific">Spirosoma rhododendri</name>
    <dbReference type="NCBI Taxonomy" id="2728024"/>
    <lineage>
        <taxon>Bacteria</taxon>
        <taxon>Pseudomonadati</taxon>
        <taxon>Bacteroidota</taxon>
        <taxon>Cytophagia</taxon>
        <taxon>Cytophagales</taxon>
        <taxon>Cytophagaceae</taxon>
        <taxon>Spirosoma</taxon>
    </lineage>
</organism>